<evidence type="ECO:0000256" key="7">
    <source>
        <dbReference type="ARBA" id="ARBA00023053"/>
    </source>
</evidence>
<reference evidence="15" key="1">
    <citation type="submission" date="2025-08" db="UniProtKB">
        <authorList>
            <consortium name="RefSeq"/>
        </authorList>
    </citation>
    <scope>IDENTIFICATION</scope>
    <source>
        <tissue evidence="15">Gonads</tissue>
    </source>
</reference>
<evidence type="ECO:0000256" key="11">
    <source>
        <dbReference type="ARBA" id="ARBA00023303"/>
    </source>
</evidence>
<keyword evidence="4 12" id="KW-0894">Sodium channel</keyword>
<keyword evidence="14" id="KW-1185">Reference proteome</keyword>
<keyword evidence="3 12" id="KW-0813">Transport</keyword>
<evidence type="ECO:0000256" key="12">
    <source>
        <dbReference type="RuleBase" id="RU000679"/>
    </source>
</evidence>
<evidence type="ECO:0000256" key="10">
    <source>
        <dbReference type="ARBA" id="ARBA00023201"/>
    </source>
</evidence>
<dbReference type="PANTHER" id="PTHR11690:SF184">
    <property type="entry name" value="PICKPOCKET 31"/>
    <property type="match status" value="1"/>
</dbReference>
<keyword evidence="10 12" id="KW-0739">Sodium transport</keyword>
<dbReference type="Proteomes" id="UP000504635">
    <property type="component" value="Unplaced"/>
</dbReference>
<dbReference type="Gene3D" id="1.10.287.770">
    <property type="entry name" value="YojJ-like"/>
    <property type="match status" value="1"/>
</dbReference>
<dbReference type="GO" id="GO:0015280">
    <property type="term" value="F:ligand-gated sodium channel activity"/>
    <property type="evidence" value="ECO:0007669"/>
    <property type="project" value="TreeGrafter"/>
</dbReference>
<evidence type="ECO:0000256" key="9">
    <source>
        <dbReference type="ARBA" id="ARBA00023136"/>
    </source>
</evidence>
<dbReference type="AlphaFoldDB" id="A0A6J2YDX8"/>
<evidence type="ECO:0000256" key="5">
    <source>
        <dbReference type="ARBA" id="ARBA00022692"/>
    </source>
</evidence>
<keyword evidence="7" id="KW-0915">Sodium</keyword>
<feature type="transmembrane region" description="Helical" evidence="13">
    <location>
        <begin position="401"/>
        <end position="428"/>
    </location>
</feature>
<keyword evidence="5 12" id="KW-0812">Transmembrane</keyword>
<evidence type="ECO:0000256" key="6">
    <source>
        <dbReference type="ARBA" id="ARBA00022989"/>
    </source>
</evidence>
<dbReference type="PRINTS" id="PR01078">
    <property type="entry name" value="AMINACHANNEL"/>
</dbReference>
<keyword evidence="6 13" id="KW-1133">Transmembrane helix</keyword>
<dbReference type="InterPro" id="IPR001873">
    <property type="entry name" value="ENaC"/>
</dbReference>
<comment type="similarity">
    <text evidence="2 12">Belongs to the amiloride-sensitive sodium channel (TC 1.A.6) family.</text>
</comment>
<evidence type="ECO:0000313" key="15">
    <source>
        <dbReference type="RefSeq" id="XP_030761597.1"/>
    </source>
</evidence>
<proteinExistence type="inferred from homology"/>
<dbReference type="GO" id="GO:0005886">
    <property type="term" value="C:plasma membrane"/>
    <property type="evidence" value="ECO:0007669"/>
    <property type="project" value="TreeGrafter"/>
</dbReference>
<accession>A0A6J2YDX8</accession>
<feature type="transmembrane region" description="Helical" evidence="13">
    <location>
        <begin position="38"/>
        <end position="59"/>
    </location>
</feature>
<evidence type="ECO:0000256" key="1">
    <source>
        <dbReference type="ARBA" id="ARBA00004141"/>
    </source>
</evidence>
<name>A0A6J2YDX8_SITOR</name>
<gene>
    <name evidence="15" type="primary">LOC115886531</name>
</gene>
<evidence type="ECO:0000313" key="14">
    <source>
        <dbReference type="Proteomes" id="UP000504635"/>
    </source>
</evidence>
<dbReference type="KEGG" id="soy:115886531"/>
<evidence type="ECO:0000256" key="13">
    <source>
        <dbReference type="SAM" id="Phobius"/>
    </source>
</evidence>
<dbReference type="RefSeq" id="XP_030761597.1">
    <property type="nucleotide sequence ID" value="XM_030905737.1"/>
</dbReference>
<comment type="subcellular location">
    <subcellularLocation>
        <location evidence="1">Membrane</location>
        <topology evidence="1">Multi-pass membrane protein</topology>
    </subcellularLocation>
</comment>
<evidence type="ECO:0000256" key="2">
    <source>
        <dbReference type="ARBA" id="ARBA00007193"/>
    </source>
</evidence>
<sequence>MYRNNKSLIYNLKYYLRNSHLHGLRYVGNEKYHITVRILWMIIFSASCFGMITMFTSLFNNYNENAISFLTETTYLDWNTSFPAVTLCQISEIDFNLTEDITGDQDPASLEFFLVDILFFTGTCYSCQTDCKSCSKINLAKVVNKLRKPCNKLLDTCQWNNFDFNCCEKFLPLETEYGVCFSLNSLHTTPSGKPDPIFMMNRENGPGKLVINTKEDIRVYYHAPEDVPFINSESNFRKDISVGDRYEVLIKVIEIENDENVKSLSIEKRECRFPWEVPDSLKVHKWYSYSTCMVQCHADNHIRLCNCTHHLMPVYNKQGYCDIDGLNCLTEHFETVNRIHAKGHDKAGLVCDCLPSCVEPEYTIVSDQKRADWEGNGITIKMQSLPTSRFKRVVVKSPLDLVVSIGGAAGLFIGASLITIVEFIYLILFNTKK</sequence>
<dbReference type="GeneID" id="115886531"/>
<protein>
    <submittedName>
        <fullName evidence="15">Sodium channel protein Nach-like</fullName>
    </submittedName>
</protein>
<dbReference type="PANTHER" id="PTHR11690">
    <property type="entry name" value="AMILORIDE-SENSITIVE SODIUM CHANNEL-RELATED"/>
    <property type="match status" value="1"/>
</dbReference>
<keyword evidence="9 13" id="KW-0472">Membrane</keyword>
<dbReference type="Gene3D" id="2.60.470.10">
    <property type="entry name" value="Acid-sensing ion channels like domains"/>
    <property type="match status" value="1"/>
</dbReference>
<evidence type="ECO:0000256" key="4">
    <source>
        <dbReference type="ARBA" id="ARBA00022461"/>
    </source>
</evidence>
<dbReference type="OrthoDB" id="8188903at2759"/>
<evidence type="ECO:0000256" key="8">
    <source>
        <dbReference type="ARBA" id="ARBA00023065"/>
    </source>
</evidence>
<keyword evidence="8 12" id="KW-0406">Ion transport</keyword>
<dbReference type="FunCoup" id="A0A6J2YDX8">
    <property type="interactions" value="29"/>
</dbReference>
<evidence type="ECO:0000256" key="3">
    <source>
        <dbReference type="ARBA" id="ARBA00022448"/>
    </source>
</evidence>
<keyword evidence="11 12" id="KW-0407">Ion channel</keyword>
<dbReference type="InParanoid" id="A0A6J2YDX8"/>
<dbReference type="Pfam" id="PF00858">
    <property type="entry name" value="ASC"/>
    <property type="match status" value="1"/>
</dbReference>
<organism evidence="14 15">
    <name type="scientific">Sitophilus oryzae</name>
    <name type="common">Rice weevil</name>
    <name type="synonym">Curculio oryzae</name>
    <dbReference type="NCBI Taxonomy" id="7048"/>
    <lineage>
        <taxon>Eukaryota</taxon>
        <taxon>Metazoa</taxon>
        <taxon>Ecdysozoa</taxon>
        <taxon>Arthropoda</taxon>
        <taxon>Hexapoda</taxon>
        <taxon>Insecta</taxon>
        <taxon>Pterygota</taxon>
        <taxon>Neoptera</taxon>
        <taxon>Endopterygota</taxon>
        <taxon>Coleoptera</taxon>
        <taxon>Polyphaga</taxon>
        <taxon>Cucujiformia</taxon>
        <taxon>Curculionidae</taxon>
        <taxon>Dryophthorinae</taxon>
        <taxon>Sitophilus</taxon>
    </lineage>
</organism>